<dbReference type="AlphaFoldDB" id="F4XIB7"/>
<dbReference type="HOGENOM" id="CLU_203209_0_0_3"/>
<evidence type="ECO:0000256" key="1">
    <source>
        <dbReference type="SAM" id="MobiDB-lite"/>
    </source>
</evidence>
<organism evidence="2 3">
    <name type="scientific">Moorena producens 3L</name>
    <dbReference type="NCBI Taxonomy" id="489825"/>
    <lineage>
        <taxon>Bacteria</taxon>
        <taxon>Bacillati</taxon>
        <taxon>Cyanobacteriota</taxon>
        <taxon>Cyanophyceae</taxon>
        <taxon>Coleofasciculales</taxon>
        <taxon>Coleofasciculaceae</taxon>
        <taxon>Moorena</taxon>
    </lineage>
</organism>
<accession>F4XIB7</accession>
<feature type="compositionally biased region" description="Polar residues" evidence="1">
    <location>
        <begin position="42"/>
        <end position="51"/>
    </location>
</feature>
<keyword evidence="3" id="KW-1185">Reference proteome</keyword>
<protein>
    <submittedName>
        <fullName evidence="2">Uncharacterized protein</fullName>
    </submittedName>
</protein>
<evidence type="ECO:0000313" key="3">
    <source>
        <dbReference type="Proteomes" id="UP000003959"/>
    </source>
</evidence>
<dbReference type="Proteomes" id="UP000003959">
    <property type="component" value="Unassembled WGS sequence"/>
</dbReference>
<feature type="region of interest" description="Disordered" evidence="1">
    <location>
        <begin position="36"/>
        <end position="55"/>
    </location>
</feature>
<reference evidence="3" key="1">
    <citation type="journal article" date="2011" name="Proc. Natl. Acad. Sci. U.S.A.">
        <title>Genomic insights into the physiology and ecology of the marine filamentous cyanobacterium Lyngbya majuscula.</title>
        <authorList>
            <person name="Jones A.C."/>
            <person name="Monroe E.A."/>
            <person name="Podell S."/>
            <person name="Hess W.R."/>
            <person name="Klages S."/>
            <person name="Esquenazi E."/>
            <person name="Niessen S."/>
            <person name="Hoover H."/>
            <person name="Rothmann M."/>
            <person name="Lasken R.S."/>
            <person name="Yates J.R.III."/>
            <person name="Reinhardt R."/>
            <person name="Kube M."/>
            <person name="Burkart M.D."/>
            <person name="Allen E.E."/>
            <person name="Dorrestein P.C."/>
            <person name="Gerwick W.H."/>
            <person name="Gerwick L."/>
        </authorList>
    </citation>
    <scope>NUCLEOTIDE SEQUENCE [LARGE SCALE GENOMIC DNA]</scope>
    <source>
        <strain evidence="3">3L</strain>
    </source>
</reference>
<name>F4XIB7_9CYAN</name>
<sequence length="70" mass="7555">MILNFAPLAPQARDCSLGGNKNQFAGKSPPNLGDLGGFYVANDTSQTTSNPYPNPDKCQEVMAIVSKYYQ</sequence>
<gene>
    <name evidence="2" type="ORF">LYNGBM3L_01660</name>
</gene>
<dbReference type="EMBL" id="GL890816">
    <property type="protein sequence ID" value="EGJ35650.1"/>
    <property type="molecule type" value="Genomic_DNA"/>
</dbReference>
<proteinExistence type="predicted"/>
<evidence type="ECO:0000313" key="2">
    <source>
        <dbReference type="EMBL" id="EGJ35650.1"/>
    </source>
</evidence>